<keyword evidence="3" id="KW-1185">Reference proteome</keyword>
<dbReference type="Proteomes" id="UP001149411">
    <property type="component" value="Unassembled WGS sequence"/>
</dbReference>
<keyword evidence="1" id="KW-1133">Transmembrane helix</keyword>
<evidence type="ECO:0000313" key="3">
    <source>
        <dbReference type="Proteomes" id="UP001149411"/>
    </source>
</evidence>
<feature type="transmembrane region" description="Helical" evidence="1">
    <location>
        <begin position="48"/>
        <end position="72"/>
    </location>
</feature>
<keyword evidence="1" id="KW-0472">Membrane</keyword>
<evidence type="ECO:0008006" key="4">
    <source>
        <dbReference type="Google" id="ProtNLM"/>
    </source>
</evidence>
<sequence length="107" mass="11860">MRGRRFVLVAAVLGITGSVFYVTLRFFASVQVVTYTDGSVSVSPGALPVQLGSLAVFLVVSVVGLYVTIRLLTRPQKTEKHSSDTDSSWRLYLHRLELPPFNEDDED</sequence>
<keyword evidence="1" id="KW-0812">Transmembrane</keyword>
<reference evidence="2" key="1">
    <citation type="submission" date="2022-09" db="EMBL/GenBank/DDBJ databases">
        <title>Haloadaptaus new haloarchaeum isolated from saline soil.</title>
        <authorList>
            <person name="Duran-Viseras A."/>
            <person name="Sanchez-Porro C."/>
            <person name="Ventosa A."/>
        </authorList>
    </citation>
    <scope>NUCLEOTIDE SEQUENCE</scope>
    <source>
        <strain evidence="2">F3-133</strain>
    </source>
</reference>
<protein>
    <recommendedName>
        <fullName evidence="4">Transmembrane protein</fullName>
    </recommendedName>
</protein>
<dbReference type="EMBL" id="RKLV01000001">
    <property type="protein sequence ID" value="MCX2817960.1"/>
    <property type="molecule type" value="Genomic_DNA"/>
</dbReference>
<feature type="transmembrane region" description="Helical" evidence="1">
    <location>
        <begin position="7"/>
        <end position="28"/>
    </location>
</feature>
<proteinExistence type="predicted"/>
<evidence type="ECO:0000256" key="1">
    <source>
        <dbReference type="SAM" id="Phobius"/>
    </source>
</evidence>
<organism evidence="2 3">
    <name type="scientific">Halorutilus salinus</name>
    <dbReference type="NCBI Taxonomy" id="2487751"/>
    <lineage>
        <taxon>Archaea</taxon>
        <taxon>Methanobacteriati</taxon>
        <taxon>Methanobacteriota</taxon>
        <taxon>Stenosarchaea group</taxon>
        <taxon>Halobacteria</taxon>
        <taxon>Halorutilales</taxon>
        <taxon>Halorutilaceae</taxon>
        <taxon>Halorutilus</taxon>
    </lineage>
</organism>
<dbReference type="AlphaFoldDB" id="A0A9Q4C2W0"/>
<gene>
    <name evidence="2" type="ORF">EGH25_01115</name>
</gene>
<dbReference type="RefSeq" id="WP_266085518.1">
    <property type="nucleotide sequence ID" value="NZ_RKLV01000001.1"/>
</dbReference>
<comment type="caution">
    <text evidence="2">The sequence shown here is derived from an EMBL/GenBank/DDBJ whole genome shotgun (WGS) entry which is preliminary data.</text>
</comment>
<accession>A0A9Q4C2W0</accession>
<evidence type="ECO:0000313" key="2">
    <source>
        <dbReference type="EMBL" id="MCX2817960.1"/>
    </source>
</evidence>
<name>A0A9Q4C2W0_9EURY</name>